<comment type="caution">
    <text evidence="2">The sequence shown here is derived from an EMBL/GenBank/DDBJ whole genome shotgun (WGS) entry which is preliminary data.</text>
</comment>
<feature type="compositionally biased region" description="Basic and acidic residues" evidence="1">
    <location>
        <begin position="1"/>
        <end position="15"/>
    </location>
</feature>
<evidence type="ECO:0000313" key="2">
    <source>
        <dbReference type="EMBL" id="GFZ08688.1"/>
    </source>
</evidence>
<protein>
    <submittedName>
        <fullName evidence="2">Uncharacterized protein</fullName>
    </submittedName>
</protein>
<feature type="region of interest" description="Disordered" evidence="1">
    <location>
        <begin position="1"/>
        <end position="49"/>
    </location>
</feature>
<feature type="compositionally biased region" description="Polar residues" evidence="1">
    <location>
        <begin position="18"/>
        <end position="29"/>
    </location>
</feature>
<dbReference type="AlphaFoldDB" id="A0A7J0GDC1"/>
<proteinExistence type="predicted"/>
<organism evidence="2 3">
    <name type="scientific">Actinidia rufa</name>
    <dbReference type="NCBI Taxonomy" id="165716"/>
    <lineage>
        <taxon>Eukaryota</taxon>
        <taxon>Viridiplantae</taxon>
        <taxon>Streptophyta</taxon>
        <taxon>Embryophyta</taxon>
        <taxon>Tracheophyta</taxon>
        <taxon>Spermatophyta</taxon>
        <taxon>Magnoliopsida</taxon>
        <taxon>eudicotyledons</taxon>
        <taxon>Gunneridae</taxon>
        <taxon>Pentapetalae</taxon>
        <taxon>asterids</taxon>
        <taxon>Ericales</taxon>
        <taxon>Actinidiaceae</taxon>
        <taxon>Actinidia</taxon>
    </lineage>
</organism>
<evidence type="ECO:0000256" key="1">
    <source>
        <dbReference type="SAM" id="MobiDB-lite"/>
    </source>
</evidence>
<keyword evidence="3" id="KW-1185">Reference proteome</keyword>
<dbReference type="Proteomes" id="UP000585474">
    <property type="component" value="Unassembled WGS sequence"/>
</dbReference>
<dbReference type="PANTHER" id="PTHR39267:SF1">
    <property type="entry name" value="SURVIVAL MOTOR NEURON PROTEIN"/>
    <property type="match status" value="1"/>
</dbReference>
<dbReference type="InterPro" id="IPR040424">
    <property type="entry name" value="Smn1"/>
</dbReference>
<dbReference type="EMBL" id="BJWL01000020">
    <property type="protein sequence ID" value="GFZ08688.1"/>
    <property type="molecule type" value="Genomic_DNA"/>
</dbReference>
<gene>
    <name evidence="2" type="ORF">Acr_20g0004960</name>
</gene>
<reference evidence="2 3" key="1">
    <citation type="submission" date="2019-07" db="EMBL/GenBank/DDBJ databases">
        <title>De Novo Assembly of kiwifruit Actinidia rufa.</title>
        <authorList>
            <person name="Sugita-Konishi S."/>
            <person name="Sato K."/>
            <person name="Mori E."/>
            <person name="Abe Y."/>
            <person name="Kisaki G."/>
            <person name="Hamano K."/>
            <person name="Suezawa K."/>
            <person name="Otani M."/>
            <person name="Fukuda T."/>
            <person name="Manabe T."/>
            <person name="Gomi K."/>
            <person name="Tabuchi M."/>
            <person name="Akimitsu K."/>
            <person name="Kataoka I."/>
        </authorList>
    </citation>
    <scope>NUCLEOTIDE SEQUENCE [LARGE SCALE GENOMIC DNA]</scope>
    <source>
        <strain evidence="3">cv. Fuchu</strain>
    </source>
</reference>
<evidence type="ECO:0000313" key="3">
    <source>
        <dbReference type="Proteomes" id="UP000585474"/>
    </source>
</evidence>
<dbReference type="OrthoDB" id="197400at2759"/>
<dbReference type="PANTHER" id="PTHR39267">
    <property type="entry name" value="SURVIVAL MOTOR NEURON-LIKE PROTEIN 1"/>
    <property type="match status" value="1"/>
</dbReference>
<accession>A0A7J0GDC1</accession>
<sequence length="231" mass="24527">MMHGRGPHDNTKEEENVLGNTEESLSTLGDGSYEAKRHAQADDNSNVASNTTTELGEAYDLPGSEKDHIVDAVAQEPNVDLSSGQHTNTQGAGDYTQLLNQYIMFLRSRGKRFCSSFSSLAVGITKVLVDSGCLVAPCSYGGTCVGKTCDATSGIGHNGKSPSFEDGDIIKTAMEAAERAISSLKTKTSEKGEESNEGQLEQSAICETDLTVVFNAWYSAGFHTGKSGLDL</sequence>
<name>A0A7J0GDC1_9ERIC</name>